<feature type="region of interest" description="Disordered" evidence="1">
    <location>
        <begin position="80"/>
        <end position="116"/>
    </location>
</feature>
<evidence type="ECO:0000313" key="3">
    <source>
        <dbReference type="Proteomes" id="UP001396334"/>
    </source>
</evidence>
<dbReference type="Proteomes" id="UP001396334">
    <property type="component" value="Unassembled WGS sequence"/>
</dbReference>
<evidence type="ECO:0000313" key="2">
    <source>
        <dbReference type="EMBL" id="KAK9031728.1"/>
    </source>
</evidence>
<organism evidence="2 3">
    <name type="scientific">Hibiscus sabdariffa</name>
    <name type="common">roselle</name>
    <dbReference type="NCBI Taxonomy" id="183260"/>
    <lineage>
        <taxon>Eukaryota</taxon>
        <taxon>Viridiplantae</taxon>
        <taxon>Streptophyta</taxon>
        <taxon>Embryophyta</taxon>
        <taxon>Tracheophyta</taxon>
        <taxon>Spermatophyta</taxon>
        <taxon>Magnoliopsida</taxon>
        <taxon>eudicotyledons</taxon>
        <taxon>Gunneridae</taxon>
        <taxon>Pentapetalae</taxon>
        <taxon>rosids</taxon>
        <taxon>malvids</taxon>
        <taxon>Malvales</taxon>
        <taxon>Malvaceae</taxon>
        <taxon>Malvoideae</taxon>
        <taxon>Hibiscus</taxon>
    </lineage>
</organism>
<reference evidence="2 3" key="1">
    <citation type="journal article" date="2024" name="G3 (Bethesda)">
        <title>Genome assembly of Hibiscus sabdariffa L. provides insights into metabolisms of medicinal natural products.</title>
        <authorList>
            <person name="Kim T."/>
        </authorList>
    </citation>
    <scope>NUCLEOTIDE SEQUENCE [LARGE SCALE GENOMIC DNA]</scope>
    <source>
        <strain evidence="2">TK-2024</strain>
        <tissue evidence="2">Old leaves</tissue>
    </source>
</reference>
<gene>
    <name evidence="2" type="ORF">V6N11_056018</name>
</gene>
<feature type="compositionally biased region" description="Basic and acidic residues" evidence="1">
    <location>
        <begin position="89"/>
        <end position="107"/>
    </location>
</feature>
<dbReference type="EMBL" id="JBBPBN010000009">
    <property type="protein sequence ID" value="KAK9031728.1"/>
    <property type="molecule type" value="Genomic_DNA"/>
</dbReference>
<proteinExistence type="predicted"/>
<sequence>MTKQDDLFDVKVDNFSEVGDCSNETVGLINIEIEVDGEAEGESDSDSSFDTIWEECLKFYENHKQKKMLSDDVHEEHIFEDATTTETSNVRENKGKEEKQKIDRDVGGGDGTNYIR</sequence>
<name>A0ABR2T2K3_9ROSI</name>
<protein>
    <submittedName>
        <fullName evidence="2">Uncharacterized protein</fullName>
    </submittedName>
</protein>
<accession>A0ABR2T2K3</accession>
<comment type="caution">
    <text evidence="2">The sequence shown here is derived from an EMBL/GenBank/DDBJ whole genome shotgun (WGS) entry which is preliminary data.</text>
</comment>
<keyword evidence="3" id="KW-1185">Reference proteome</keyword>
<evidence type="ECO:0000256" key="1">
    <source>
        <dbReference type="SAM" id="MobiDB-lite"/>
    </source>
</evidence>